<dbReference type="Pfam" id="PF13302">
    <property type="entry name" value="Acetyltransf_3"/>
    <property type="match status" value="1"/>
</dbReference>
<dbReference type="InterPro" id="IPR016181">
    <property type="entry name" value="Acyl_CoA_acyltransferase"/>
</dbReference>
<dbReference type="InterPro" id="IPR051531">
    <property type="entry name" value="N-acetyltransferase"/>
</dbReference>
<dbReference type="PANTHER" id="PTHR43792">
    <property type="entry name" value="GNAT FAMILY, PUTATIVE (AFU_ORTHOLOGUE AFUA_3G00765)-RELATED-RELATED"/>
    <property type="match status" value="1"/>
</dbReference>
<dbReference type="PANTHER" id="PTHR43792:SF1">
    <property type="entry name" value="N-ACETYLTRANSFERASE DOMAIN-CONTAINING PROTEIN"/>
    <property type="match status" value="1"/>
</dbReference>
<dbReference type="PROSITE" id="PS51186">
    <property type="entry name" value="GNAT"/>
    <property type="match status" value="1"/>
</dbReference>
<protein>
    <recommendedName>
        <fullName evidence="1">N-acetyltransferase domain-containing protein</fullName>
    </recommendedName>
</protein>
<proteinExistence type="predicted"/>
<evidence type="ECO:0000313" key="3">
    <source>
        <dbReference type="Proteomes" id="UP001500556"/>
    </source>
</evidence>
<sequence length="270" mass="30292">MSTSYEIRIDGHLDPHWSTRLGGLTITHRPDGTTALTGPIADQSALHGVLSSLRDLAAPLLSIDSKATPRSQARDPLDRVAWPRTTDRLTIRRAVSGDADATFAFRRREDVARWLTELPTDRARYGDAFTDPQRLATTLIIERDGHVLGDLMLRVEDAWTQKEAQPHGKGRQAELAWVLDPAHSGHGYATEAARELLRVCFDDLDLHRVTATCFADNTPSWRLMERIGLRRELHTRADALHRSGRWMDTYGYALTAPEWPQSCPRAGSQD</sequence>
<comment type="caution">
    <text evidence="2">The sequence shown here is derived from an EMBL/GenBank/DDBJ whole genome shotgun (WGS) entry which is preliminary data.</text>
</comment>
<feature type="domain" description="N-acetyltransferase" evidence="1">
    <location>
        <begin position="89"/>
        <end position="257"/>
    </location>
</feature>
<evidence type="ECO:0000313" key="2">
    <source>
        <dbReference type="EMBL" id="GAA4716558.1"/>
    </source>
</evidence>
<keyword evidence="3" id="KW-1185">Reference proteome</keyword>
<dbReference type="Proteomes" id="UP001500556">
    <property type="component" value="Unassembled WGS sequence"/>
</dbReference>
<evidence type="ECO:0000259" key="1">
    <source>
        <dbReference type="PROSITE" id="PS51186"/>
    </source>
</evidence>
<gene>
    <name evidence="2" type="ORF">GCM10025782_11890</name>
</gene>
<reference evidence="3" key="1">
    <citation type="journal article" date="2019" name="Int. J. Syst. Evol. Microbiol.">
        <title>The Global Catalogue of Microorganisms (GCM) 10K type strain sequencing project: providing services to taxonomists for standard genome sequencing and annotation.</title>
        <authorList>
            <consortium name="The Broad Institute Genomics Platform"/>
            <consortium name="The Broad Institute Genome Sequencing Center for Infectious Disease"/>
            <person name="Wu L."/>
            <person name="Ma J."/>
        </authorList>
    </citation>
    <scope>NUCLEOTIDE SEQUENCE [LARGE SCALE GENOMIC DNA]</scope>
    <source>
        <strain evidence="3">JCM 18961</strain>
    </source>
</reference>
<dbReference type="Gene3D" id="3.40.630.30">
    <property type="match status" value="1"/>
</dbReference>
<dbReference type="SUPFAM" id="SSF55729">
    <property type="entry name" value="Acyl-CoA N-acyltransferases (Nat)"/>
    <property type="match status" value="1"/>
</dbReference>
<dbReference type="InterPro" id="IPR000182">
    <property type="entry name" value="GNAT_dom"/>
</dbReference>
<dbReference type="RefSeq" id="WP_345501824.1">
    <property type="nucleotide sequence ID" value="NZ_BAABLO010000004.1"/>
</dbReference>
<organism evidence="2 3">
    <name type="scientific">Pedococcus ginsenosidimutans</name>
    <dbReference type="NCBI Taxonomy" id="490570"/>
    <lineage>
        <taxon>Bacteria</taxon>
        <taxon>Bacillati</taxon>
        <taxon>Actinomycetota</taxon>
        <taxon>Actinomycetes</taxon>
        <taxon>Micrococcales</taxon>
        <taxon>Intrasporangiaceae</taxon>
        <taxon>Pedococcus</taxon>
    </lineage>
</organism>
<dbReference type="EMBL" id="BAABLO010000004">
    <property type="protein sequence ID" value="GAA4716558.1"/>
    <property type="molecule type" value="Genomic_DNA"/>
</dbReference>
<accession>A0ABP8XXV1</accession>
<name>A0ABP8XXV1_9MICO</name>